<dbReference type="Proteomes" id="UP001491310">
    <property type="component" value="Unassembled WGS sequence"/>
</dbReference>
<comment type="cofactor">
    <cofactor evidence="1">
        <name>pyruvate</name>
        <dbReference type="ChEBI" id="CHEBI:15361"/>
    </cofactor>
</comment>
<evidence type="ECO:0000256" key="1">
    <source>
        <dbReference type="ARBA" id="ARBA00001928"/>
    </source>
</evidence>
<dbReference type="NCBIfam" id="TIGR00163">
    <property type="entry name" value="PS_decarb"/>
    <property type="match status" value="1"/>
</dbReference>
<comment type="pathway">
    <text evidence="11">Phospholipid metabolism; phosphatidylethanolamine biosynthesis.</text>
</comment>
<evidence type="ECO:0000256" key="6">
    <source>
        <dbReference type="ARBA" id="ARBA00023098"/>
    </source>
</evidence>
<accession>A0ABR2YKW6</accession>
<keyword evidence="8" id="KW-0456">Lyase</keyword>
<organism evidence="12 13">
    <name type="scientific">Coccomyxa subellipsoidea</name>
    <dbReference type="NCBI Taxonomy" id="248742"/>
    <lineage>
        <taxon>Eukaryota</taxon>
        <taxon>Viridiplantae</taxon>
        <taxon>Chlorophyta</taxon>
        <taxon>core chlorophytes</taxon>
        <taxon>Trebouxiophyceae</taxon>
        <taxon>Trebouxiophyceae incertae sedis</taxon>
        <taxon>Coccomyxaceae</taxon>
        <taxon>Coccomyxa</taxon>
    </lineage>
</organism>
<dbReference type="InterPro" id="IPR003817">
    <property type="entry name" value="PS_Dcarbxylase"/>
</dbReference>
<reference evidence="12 13" key="1">
    <citation type="journal article" date="2024" name="Nat. Commun.">
        <title>Phylogenomics reveals the evolutionary origins of lichenization in chlorophyte algae.</title>
        <authorList>
            <person name="Puginier C."/>
            <person name="Libourel C."/>
            <person name="Otte J."/>
            <person name="Skaloud P."/>
            <person name="Haon M."/>
            <person name="Grisel S."/>
            <person name="Petersen M."/>
            <person name="Berrin J.G."/>
            <person name="Delaux P.M."/>
            <person name="Dal Grande F."/>
            <person name="Keller J."/>
        </authorList>
    </citation>
    <scope>NUCLEOTIDE SEQUENCE [LARGE SCALE GENOMIC DNA]</scope>
    <source>
        <strain evidence="12 13">SAG 216-7</strain>
    </source>
</reference>
<sequence>MNSLYQWVSHSVLGALPAGGDTCAHKVLARRVVKRGDGEIEEKVPLVISFQLGLLHATWLGQHIARTSLLRWYLRWTSVNLGVKYDSPDSRAMIPRFIEEYGVDTSEIEGSINNYRSLNEFFARRLRPEARLIHTPGDARHAVQPADARLHVFESAGEATRIWVKGEGFTVGKLVGRQLAKRLDLDGCSLVISRLAPQDYHRFHSPVSGTLRSFEGAGSELYSVKPVAVRSSIDVFGENKRLVVEIDSEAFGSVVYVIIAAVQVGSITMTTKEGQRVSKGQELGYFSYGGSTVITVFQRGAIKYDADLQANSRKATETLVHMGSSLGAAAGR</sequence>
<gene>
    <name evidence="12" type="ORF">WJX75_004404</name>
</gene>
<evidence type="ECO:0000256" key="11">
    <source>
        <dbReference type="ARBA" id="ARBA00024326"/>
    </source>
</evidence>
<keyword evidence="10" id="KW-0670">Pyruvate</keyword>
<dbReference type="PANTHER" id="PTHR10067">
    <property type="entry name" value="PHOSPHATIDYLSERINE DECARBOXYLASE"/>
    <property type="match status" value="1"/>
</dbReference>
<dbReference type="Pfam" id="PF02666">
    <property type="entry name" value="PS_Dcarbxylase"/>
    <property type="match status" value="1"/>
</dbReference>
<evidence type="ECO:0000256" key="5">
    <source>
        <dbReference type="ARBA" id="ARBA00022793"/>
    </source>
</evidence>
<protein>
    <recommendedName>
        <fullName evidence="3">phosphatidylserine decarboxylase</fullName>
        <ecNumber evidence="3">4.1.1.65</ecNumber>
    </recommendedName>
</protein>
<evidence type="ECO:0000313" key="13">
    <source>
        <dbReference type="Proteomes" id="UP001491310"/>
    </source>
</evidence>
<evidence type="ECO:0000256" key="4">
    <source>
        <dbReference type="ARBA" id="ARBA00022516"/>
    </source>
</evidence>
<dbReference type="InterPro" id="IPR033177">
    <property type="entry name" value="PSD-B"/>
</dbReference>
<keyword evidence="6" id="KW-0443">Lipid metabolism</keyword>
<keyword evidence="13" id="KW-1185">Reference proteome</keyword>
<evidence type="ECO:0000256" key="2">
    <source>
        <dbReference type="ARBA" id="ARBA00005189"/>
    </source>
</evidence>
<evidence type="ECO:0000256" key="9">
    <source>
        <dbReference type="ARBA" id="ARBA00023264"/>
    </source>
</evidence>
<keyword evidence="5" id="KW-0210">Decarboxylase</keyword>
<comment type="caution">
    <text evidence="12">The sequence shown here is derived from an EMBL/GenBank/DDBJ whole genome shotgun (WGS) entry which is preliminary data.</text>
</comment>
<dbReference type="EC" id="4.1.1.65" evidence="3"/>
<dbReference type="PANTHER" id="PTHR10067:SF17">
    <property type="entry name" value="PHOSPHATIDYLSERINE DECARBOXYLASE PROENZYME 2"/>
    <property type="match status" value="1"/>
</dbReference>
<dbReference type="EMBL" id="JALJOT010000009">
    <property type="protein sequence ID" value="KAK9907478.1"/>
    <property type="molecule type" value="Genomic_DNA"/>
</dbReference>
<evidence type="ECO:0000313" key="12">
    <source>
        <dbReference type="EMBL" id="KAK9907478.1"/>
    </source>
</evidence>
<evidence type="ECO:0000256" key="3">
    <source>
        <dbReference type="ARBA" id="ARBA00012243"/>
    </source>
</evidence>
<keyword evidence="9" id="KW-1208">Phospholipid metabolism</keyword>
<name>A0ABR2YKW6_9CHLO</name>
<evidence type="ECO:0000256" key="8">
    <source>
        <dbReference type="ARBA" id="ARBA00023239"/>
    </source>
</evidence>
<proteinExistence type="predicted"/>
<keyword evidence="7" id="KW-0594">Phospholipid biosynthesis</keyword>
<keyword evidence="4" id="KW-0444">Lipid biosynthesis</keyword>
<evidence type="ECO:0000256" key="7">
    <source>
        <dbReference type="ARBA" id="ARBA00023209"/>
    </source>
</evidence>
<evidence type="ECO:0000256" key="10">
    <source>
        <dbReference type="ARBA" id="ARBA00023317"/>
    </source>
</evidence>
<comment type="pathway">
    <text evidence="2">Lipid metabolism.</text>
</comment>